<sequence length="319" mass="36761">MRHSNPEEPGITRRRRGRGFSYHYADGRRVRDRRVLARIRGLAVPPAWREVWICRDDGHLQAVGTDAAGRRQYRYHDLWREEQDRLKFDRVTEMAGRLPAFRRRVRRHLGQDGLTRERVLAAAARMLDLGLFRAGGAEYDSYGLATLRTEHVTRTGDGVLCRFAAKGGKPQETEIRDPHVREVVSALLRTGHDGELLRYRNGTGWKDVRTEDLNDYLRELLDCEVSAKDFRTWHATVLAAEGLARTRRPRGRLGRRRAVRQVVEQVADRLGNTPAVALASYIDPRVVRAYERGRTVSLDQDLEEQVIQLVLRTRRAQAE</sequence>
<dbReference type="InterPro" id="IPR049331">
    <property type="entry name" value="Top1B_N_bact"/>
</dbReference>
<dbReference type="RefSeq" id="WP_312896326.1">
    <property type="nucleotide sequence ID" value="NZ_JACHIN010000003.1"/>
</dbReference>
<dbReference type="InterPro" id="IPR035447">
    <property type="entry name" value="DNA_topo_I_N_sf"/>
</dbReference>
<proteinExistence type="predicted"/>
<evidence type="ECO:0000313" key="3">
    <source>
        <dbReference type="EMBL" id="MBB5077224.1"/>
    </source>
</evidence>
<organism evidence="3 4">
    <name type="scientific">Nonomuraea endophytica</name>
    <dbReference type="NCBI Taxonomy" id="714136"/>
    <lineage>
        <taxon>Bacteria</taxon>
        <taxon>Bacillati</taxon>
        <taxon>Actinomycetota</taxon>
        <taxon>Actinomycetes</taxon>
        <taxon>Streptosporangiales</taxon>
        <taxon>Streptosporangiaceae</taxon>
        <taxon>Nonomuraea</taxon>
    </lineage>
</organism>
<evidence type="ECO:0000259" key="2">
    <source>
        <dbReference type="Pfam" id="PF21338"/>
    </source>
</evidence>
<dbReference type="InterPro" id="IPR013500">
    <property type="entry name" value="TopoI_cat_euk"/>
</dbReference>
<feature type="domain" description="DNA topoisomerase I catalytic core eukaryotic-type" evidence="1">
    <location>
        <begin position="79"/>
        <end position="277"/>
    </location>
</feature>
<keyword evidence="3" id="KW-0413">Isomerase</keyword>
<evidence type="ECO:0000259" key="1">
    <source>
        <dbReference type="Pfam" id="PF01028"/>
    </source>
</evidence>
<dbReference type="InterPro" id="IPR011010">
    <property type="entry name" value="DNA_brk_join_enz"/>
</dbReference>
<reference evidence="3 4" key="1">
    <citation type="submission" date="2020-08" db="EMBL/GenBank/DDBJ databases">
        <title>Genomic Encyclopedia of Type Strains, Phase IV (KMG-IV): sequencing the most valuable type-strain genomes for metagenomic binning, comparative biology and taxonomic classification.</title>
        <authorList>
            <person name="Goeker M."/>
        </authorList>
    </citation>
    <scope>NUCLEOTIDE SEQUENCE [LARGE SCALE GENOMIC DNA]</scope>
    <source>
        <strain evidence="3 4">DSM 45385</strain>
    </source>
</reference>
<feature type="domain" description="DNA topoisomerase IB N-terminal" evidence="2">
    <location>
        <begin position="19"/>
        <end position="66"/>
    </location>
</feature>
<dbReference type="AlphaFoldDB" id="A0A7W8A1D9"/>
<gene>
    <name evidence="3" type="ORF">HNR40_002697</name>
</gene>
<keyword evidence="4" id="KW-1185">Reference proteome</keyword>
<comment type="caution">
    <text evidence="3">The sequence shown here is derived from an EMBL/GenBank/DDBJ whole genome shotgun (WGS) entry which is preliminary data.</text>
</comment>
<dbReference type="Gene3D" id="1.10.132.120">
    <property type="match status" value="1"/>
</dbReference>
<dbReference type="EMBL" id="JACHIN010000003">
    <property type="protein sequence ID" value="MBB5077224.1"/>
    <property type="molecule type" value="Genomic_DNA"/>
</dbReference>
<dbReference type="SUPFAM" id="SSF56349">
    <property type="entry name" value="DNA breaking-rejoining enzymes"/>
    <property type="match status" value="1"/>
</dbReference>
<name>A0A7W8A1D9_9ACTN</name>
<dbReference type="GO" id="GO:0006265">
    <property type="term" value="P:DNA topological change"/>
    <property type="evidence" value="ECO:0007669"/>
    <property type="project" value="InterPro"/>
</dbReference>
<dbReference type="Pfam" id="PF21338">
    <property type="entry name" value="Top1B_N_bact"/>
    <property type="match status" value="1"/>
</dbReference>
<dbReference type="Gene3D" id="3.30.66.10">
    <property type="entry name" value="DNA topoisomerase I domain"/>
    <property type="match status" value="1"/>
</dbReference>
<dbReference type="Proteomes" id="UP000568380">
    <property type="component" value="Unassembled WGS sequence"/>
</dbReference>
<dbReference type="GO" id="GO:0003677">
    <property type="term" value="F:DNA binding"/>
    <property type="evidence" value="ECO:0007669"/>
    <property type="project" value="InterPro"/>
</dbReference>
<dbReference type="Pfam" id="PF01028">
    <property type="entry name" value="Topoisom_I"/>
    <property type="match status" value="1"/>
</dbReference>
<dbReference type="Gene3D" id="3.90.15.10">
    <property type="entry name" value="Topoisomerase I, Chain A, domain 3"/>
    <property type="match status" value="1"/>
</dbReference>
<dbReference type="SUPFAM" id="SSF55869">
    <property type="entry name" value="DNA topoisomerase I domain"/>
    <property type="match status" value="1"/>
</dbReference>
<dbReference type="InterPro" id="IPR014711">
    <property type="entry name" value="TopoI_cat_a-hlx-sub_euk"/>
</dbReference>
<dbReference type="PROSITE" id="PS52038">
    <property type="entry name" value="TOPO_IB_2"/>
    <property type="match status" value="1"/>
</dbReference>
<accession>A0A7W8A1D9</accession>
<dbReference type="GO" id="GO:0003917">
    <property type="term" value="F:DNA topoisomerase type I (single strand cut, ATP-independent) activity"/>
    <property type="evidence" value="ECO:0007669"/>
    <property type="project" value="InterPro"/>
</dbReference>
<protein>
    <submittedName>
        <fullName evidence="3">DNA topoisomerase IB</fullName>
    </submittedName>
</protein>
<evidence type="ECO:0000313" key="4">
    <source>
        <dbReference type="Proteomes" id="UP000568380"/>
    </source>
</evidence>